<sequence length="106" mass="12150">MPILIIILLIVLALLPVLIPFFRSSERALPGSEQTELQELLAEKQTVFTAIKELEFDHQSGKLSLEDYEQARHSYDLRAMALLQEIDRLGSQRESQDRESGGKRNR</sequence>
<evidence type="ECO:0000313" key="2">
    <source>
        <dbReference type="Proteomes" id="UP001197609"/>
    </source>
</evidence>
<organism evidence="1 2">
    <name type="scientific">Candidatus Methylomirabilis tolerans</name>
    <dbReference type="NCBI Taxonomy" id="3123416"/>
    <lineage>
        <taxon>Bacteria</taxon>
        <taxon>Candidatus Methylomirabilota</taxon>
        <taxon>Candidatus Methylomirabilia</taxon>
        <taxon>Candidatus Methylomirabilales</taxon>
        <taxon>Candidatus Methylomirabilaceae</taxon>
        <taxon>Candidatus Methylomirabilis</taxon>
    </lineage>
</organism>
<proteinExistence type="predicted"/>
<evidence type="ECO:0000313" key="1">
    <source>
        <dbReference type="EMBL" id="MBZ0159788.1"/>
    </source>
</evidence>
<name>A0AAJ1AIR5_9BACT</name>
<protein>
    <submittedName>
        <fullName evidence="1">C-type cytochrome biogenesis protein CcmI</fullName>
    </submittedName>
</protein>
<gene>
    <name evidence="1" type="primary">ccmI</name>
    <name evidence="1" type="ORF">K8G79_06605</name>
</gene>
<dbReference type="InterPro" id="IPR017560">
    <property type="entry name" value="Cyt_c_biogenesis_CcmI"/>
</dbReference>
<dbReference type="NCBIfam" id="TIGR03142">
    <property type="entry name" value="cytochro_ccmI"/>
    <property type="match status" value="1"/>
</dbReference>
<dbReference type="EMBL" id="JAIOIU010000080">
    <property type="protein sequence ID" value="MBZ0159788.1"/>
    <property type="molecule type" value="Genomic_DNA"/>
</dbReference>
<dbReference type="AlphaFoldDB" id="A0AAJ1AIR5"/>
<comment type="caution">
    <text evidence="1">The sequence shown here is derived from an EMBL/GenBank/DDBJ whole genome shotgun (WGS) entry which is preliminary data.</text>
</comment>
<dbReference type="Proteomes" id="UP001197609">
    <property type="component" value="Unassembled WGS sequence"/>
</dbReference>
<reference evidence="1 2" key="1">
    <citation type="journal article" date="2021" name="bioRxiv">
        <title>Unraveling nitrogen, sulfur and carbon metabolic pathways and microbial community transcriptional responses to substrate deprivation and toxicity stresses in a bioreactor mimicking anoxic brackish coastal sediment conditions.</title>
        <authorList>
            <person name="Martins P.D."/>
            <person name="Echeveste M.J."/>
            <person name="Arshad A."/>
            <person name="Kurth J."/>
            <person name="Ouboter H."/>
            <person name="Jetten M.S.M."/>
            <person name="Welte C.U."/>
        </authorList>
    </citation>
    <scope>NUCLEOTIDE SEQUENCE [LARGE SCALE GENOMIC DNA]</scope>
    <source>
        <strain evidence="1">MAG_38</strain>
    </source>
</reference>
<accession>A0AAJ1AIR5</accession>